<reference evidence="1 2" key="3">
    <citation type="submission" date="2019-11" db="EMBL/GenBank/DDBJ databases">
        <title>A de novo genome assembly of a pear dwarfing rootstock.</title>
        <authorList>
            <person name="Wang F."/>
            <person name="Wang J."/>
            <person name="Li S."/>
            <person name="Zhang Y."/>
            <person name="Fang M."/>
            <person name="Ma L."/>
            <person name="Zhao Y."/>
            <person name="Jiang S."/>
        </authorList>
    </citation>
    <scope>NUCLEOTIDE SEQUENCE [LARGE SCALE GENOMIC DNA]</scope>
    <source>
        <strain evidence="1">S2</strain>
        <tissue evidence="1">Leaf</tissue>
    </source>
</reference>
<reference evidence="2" key="2">
    <citation type="submission" date="2019-10" db="EMBL/GenBank/DDBJ databases">
        <title>A de novo genome assembly of a pear dwarfing rootstock.</title>
        <authorList>
            <person name="Wang F."/>
            <person name="Wang J."/>
            <person name="Li S."/>
            <person name="Zhang Y."/>
            <person name="Fang M."/>
            <person name="Ma L."/>
            <person name="Zhao Y."/>
            <person name="Jiang S."/>
        </authorList>
    </citation>
    <scope>NUCLEOTIDE SEQUENCE [LARGE SCALE GENOMIC DNA]</scope>
</reference>
<keyword evidence="2" id="KW-1185">Reference proteome</keyword>
<proteinExistence type="predicted"/>
<organism evidence="1 2">
    <name type="scientific">Pyrus ussuriensis x Pyrus communis</name>
    <dbReference type="NCBI Taxonomy" id="2448454"/>
    <lineage>
        <taxon>Eukaryota</taxon>
        <taxon>Viridiplantae</taxon>
        <taxon>Streptophyta</taxon>
        <taxon>Embryophyta</taxon>
        <taxon>Tracheophyta</taxon>
        <taxon>Spermatophyta</taxon>
        <taxon>Magnoliopsida</taxon>
        <taxon>eudicotyledons</taxon>
        <taxon>Gunneridae</taxon>
        <taxon>Pentapetalae</taxon>
        <taxon>rosids</taxon>
        <taxon>fabids</taxon>
        <taxon>Rosales</taxon>
        <taxon>Rosaceae</taxon>
        <taxon>Amygdaloideae</taxon>
        <taxon>Maleae</taxon>
        <taxon>Pyrus</taxon>
    </lineage>
</organism>
<evidence type="ECO:0000313" key="1">
    <source>
        <dbReference type="EMBL" id="KAB2600074.1"/>
    </source>
</evidence>
<comment type="caution">
    <text evidence="1">The sequence shown here is derived from an EMBL/GenBank/DDBJ whole genome shotgun (WGS) entry which is preliminary data.</text>
</comment>
<dbReference type="EMBL" id="SMOL01000753">
    <property type="protein sequence ID" value="KAB2600074.1"/>
    <property type="molecule type" value="Genomic_DNA"/>
</dbReference>
<accession>A0A5N5FP80</accession>
<gene>
    <name evidence="1" type="ORF">D8674_010345</name>
</gene>
<dbReference type="OrthoDB" id="993238at2759"/>
<reference evidence="1 2" key="1">
    <citation type="submission" date="2019-09" db="EMBL/GenBank/DDBJ databases">
        <authorList>
            <person name="Ou C."/>
        </authorList>
    </citation>
    <scope>NUCLEOTIDE SEQUENCE [LARGE SCALE GENOMIC DNA]</scope>
    <source>
        <strain evidence="1">S2</strain>
        <tissue evidence="1">Leaf</tissue>
    </source>
</reference>
<dbReference type="AlphaFoldDB" id="A0A5N5FP80"/>
<dbReference type="Proteomes" id="UP000327157">
    <property type="component" value="Chromosome 13"/>
</dbReference>
<protein>
    <submittedName>
        <fullName evidence="1">Uncharacterized protein</fullName>
    </submittedName>
</protein>
<sequence>MVSTVQGNRDGCEDNLGPCGNDCNERCQAKHGGFDEQPQGTCHPECRPVGCVCVITTAVLRRLQTRRNDRARRH</sequence>
<evidence type="ECO:0000313" key="2">
    <source>
        <dbReference type="Proteomes" id="UP000327157"/>
    </source>
</evidence>
<name>A0A5N5FP80_9ROSA</name>